<dbReference type="InterPro" id="IPR003728">
    <property type="entry name" value="Ribosome_maturation_RimP"/>
</dbReference>
<organism evidence="5 6">
    <name type="scientific">Corynebacterium glaucum</name>
    <dbReference type="NCBI Taxonomy" id="187491"/>
    <lineage>
        <taxon>Bacteria</taxon>
        <taxon>Bacillati</taxon>
        <taxon>Actinomycetota</taxon>
        <taxon>Actinomycetes</taxon>
        <taxon>Mycobacteriales</taxon>
        <taxon>Corynebacteriaceae</taxon>
        <taxon>Corynebacterium</taxon>
    </lineage>
</organism>
<dbReference type="InterPro" id="IPR028989">
    <property type="entry name" value="RimP_N"/>
</dbReference>
<gene>
    <name evidence="3 5" type="primary">rimP</name>
    <name evidence="5" type="ORF">CGLAU_07735</name>
</gene>
<evidence type="ECO:0000256" key="3">
    <source>
        <dbReference type="HAMAP-Rule" id="MF_01077"/>
    </source>
</evidence>
<comment type="function">
    <text evidence="3">Required for maturation of 30S ribosomal subunits.</text>
</comment>
<evidence type="ECO:0000256" key="1">
    <source>
        <dbReference type="ARBA" id="ARBA00022490"/>
    </source>
</evidence>
<evidence type="ECO:0000313" key="5">
    <source>
        <dbReference type="EMBL" id="AQQ15502.1"/>
    </source>
</evidence>
<evidence type="ECO:0000313" key="6">
    <source>
        <dbReference type="Proteomes" id="UP000217209"/>
    </source>
</evidence>
<name>A0A1Q2HXD7_9CORY</name>
<keyword evidence="2 3" id="KW-0690">Ribosome biogenesis</keyword>
<dbReference type="PANTHER" id="PTHR33867:SF1">
    <property type="entry name" value="RIBOSOME MATURATION FACTOR RIMP"/>
    <property type="match status" value="1"/>
</dbReference>
<proteinExistence type="inferred from homology"/>
<dbReference type="InterPro" id="IPR035956">
    <property type="entry name" value="RimP_N_sf"/>
</dbReference>
<evidence type="ECO:0000259" key="4">
    <source>
        <dbReference type="Pfam" id="PF02576"/>
    </source>
</evidence>
<comment type="similarity">
    <text evidence="3">Belongs to the RimP family.</text>
</comment>
<dbReference type="Pfam" id="PF02576">
    <property type="entry name" value="RimP_N"/>
    <property type="match status" value="1"/>
</dbReference>
<evidence type="ECO:0000256" key="2">
    <source>
        <dbReference type="ARBA" id="ARBA00022517"/>
    </source>
</evidence>
<feature type="domain" description="Ribosome maturation factor RimP N-terminal" evidence="4">
    <location>
        <begin position="12"/>
        <end position="89"/>
    </location>
</feature>
<dbReference type="Proteomes" id="UP000217209">
    <property type="component" value="Chromosome"/>
</dbReference>
<comment type="subcellular location">
    <subcellularLocation>
        <location evidence="3">Cytoplasm</location>
    </subcellularLocation>
</comment>
<dbReference type="GO" id="GO:0006412">
    <property type="term" value="P:translation"/>
    <property type="evidence" value="ECO:0007669"/>
    <property type="project" value="TreeGrafter"/>
</dbReference>
<protein>
    <recommendedName>
        <fullName evidence="3">Ribosome maturation factor RimP</fullName>
    </recommendedName>
</protein>
<dbReference type="GO" id="GO:0000028">
    <property type="term" value="P:ribosomal small subunit assembly"/>
    <property type="evidence" value="ECO:0007669"/>
    <property type="project" value="TreeGrafter"/>
</dbReference>
<keyword evidence="6" id="KW-1185">Reference proteome</keyword>
<reference evidence="5 6" key="1">
    <citation type="submission" date="2016-12" db="EMBL/GenBank/DDBJ databases">
        <authorList>
            <person name="Song W.-J."/>
            <person name="Kurnit D.M."/>
        </authorList>
    </citation>
    <scope>NUCLEOTIDE SEQUENCE [LARGE SCALE GENOMIC DNA]</scope>
    <source>
        <strain evidence="5 6">DSM 30827</strain>
    </source>
</reference>
<keyword evidence="1 3" id="KW-0963">Cytoplasm</keyword>
<dbReference type="NCBIfam" id="NF000930">
    <property type="entry name" value="PRK00092.2-2"/>
    <property type="match status" value="1"/>
</dbReference>
<dbReference type="AlphaFoldDB" id="A0A1Q2HXD7"/>
<dbReference type="SUPFAM" id="SSF75420">
    <property type="entry name" value="YhbC-like, N-terminal domain"/>
    <property type="match status" value="1"/>
</dbReference>
<dbReference type="KEGG" id="cgv:CGLAU_07735"/>
<dbReference type="Gene3D" id="3.30.300.70">
    <property type="entry name" value="RimP-like superfamily, N-terminal"/>
    <property type="match status" value="1"/>
</dbReference>
<dbReference type="GO" id="GO:0005829">
    <property type="term" value="C:cytosol"/>
    <property type="evidence" value="ECO:0007669"/>
    <property type="project" value="TreeGrafter"/>
</dbReference>
<dbReference type="PANTHER" id="PTHR33867">
    <property type="entry name" value="RIBOSOME MATURATION FACTOR RIMP"/>
    <property type="match status" value="1"/>
</dbReference>
<accession>A0A1Q2HXD7</accession>
<sequence length="180" mass="19735">MAFPSTEELTRLIAPVAEKHGMDLENLRTVKAGKKSQVVVALDSDSRPTLDELEVVSQELSSLFDDLEDAGEVNFGAGYTLEITTPGVDLPLTVPRHWRRNRGRLVDVDGETYRIGALSDDERELVLVEAGSKAPKVFVRPVSEMPKSVVEVEFNAAPVAEVELAELSFEEASKLEAGER</sequence>
<dbReference type="HAMAP" id="MF_01077">
    <property type="entry name" value="RimP"/>
    <property type="match status" value="1"/>
</dbReference>
<dbReference type="EMBL" id="CP019688">
    <property type="protein sequence ID" value="AQQ15502.1"/>
    <property type="molecule type" value="Genomic_DNA"/>
</dbReference>
<dbReference type="OrthoDB" id="9805006at2"/>
<dbReference type="RefSeq" id="WP_095660180.1">
    <property type="nucleotide sequence ID" value="NZ_BAAAKB010000030.1"/>
</dbReference>